<proteinExistence type="predicted"/>
<evidence type="ECO:0000313" key="2">
    <source>
        <dbReference type="EMBL" id="CDI43474.1"/>
    </source>
</evidence>
<dbReference type="Proteomes" id="UP000017243">
    <property type="component" value="Unassembled WGS sequence"/>
</dbReference>
<sequence length="102" mass="11802">MLDYEVTKASVHDAKETAELMTNAHPANHYLLGDEGYLGKDLAFQLKQMGYKLWTSYRKNMQGAKEHNDHQLMAIRRTIESDFSLLSYYNAENNRARNLTGF</sequence>
<reference evidence="2 3" key="1">
    <citation type="submission" date="2013-09" db="EMBL/GenBank/DDBJ databases">
        <title>Draft Genome Sequence of five Lactobacillus helveticus strains CIRM-BIA 101T, 103, 104, 951 and 953 isolated from milk product.</title>
        <authorList>
            <person name="Valence F."/>
            <person name="Chuat V."/>
            <person name="Ma L."/>
            <person name="Creno S."/>
            <person name="Falentin H."/>
            <person name="Lortal S."/>
            <person name="Bizet C."/>
            <person name="Clermont D."/>
            <person name="Loux V."/>
            <person name="Bouchier C."/>
            <person name="Cousin S."/>
        </authorList>
    </citation>
    <scope>NUCLEOTIDE SEQUENCE [LARGE SCALE GENOMIC DNA]</scope>
    <source>
        <strain evidence="2 3">CIRM-BIA 953</strain>
    </source>
</reference>
<accession>U4QMX4</accession>
<feature type="domain" description="Transposase DDE" evidence="1">
    <location>
        <begin position="2"/>
        <end position="84"/>
    </location>
</feature>
<name>U4QMX4_LACHE</name>
<dbReference type="Pfam" id="PF13612">
    <property type="entry name" value="DDE_Tnp_1_3"/>
    <property type="match status" value="1"/>
</dbReference>
<protein>
    <submittedName>
        <fullName evidence="2">Possible transposase</fullName>
    </submittedName>
</protein>
<comment type="caution">
    <text evidence="2">The sequence shown here is derived from an EMBL/GenBank/DDBJ whole genome shotgun (WGS) entry which is preliminary data.</text>
</comment>
<dbReference type="EMBL" id="CBUH010000172">
    <property type="protein sequence ID" value="CDI43474.1"/>
    <property type="molecule type" value="Genomic_DNA"/>
</dbReference>
<evidence type="ECO:0000259" key="1">
    <source>
        <dbReference type="Pfam" id="PF13612"/>
    </source>
</evidence>
<evidence type="ECO:0000313" key="3">
    <source>
        <dbReference type="Proteomes" id="UP000017243"/>
    </source>
</evidence>
<gene>
    <name evidence="2" type="ORF">LHCIRMBIA953_02070</name>
</gene>
<organism evidence="2 3">
    <name type="scientific">Lactobacillus helveticus CIRM-BIA 953</name>
    <dbReference type="NCBI Taxonomy" id="1226335"/>
    <lineage>
        <taxon>Bacteria</taxon>
        <taxon>Bacillati</taxon>
        <taxon>Bacillota</taxon>
        <taxon>Bacilli</taxon>
        <taxon>Lactobacillales</taxon>
        <taxon>Lactobacillaceae</taxon>
        <taxon>Lactobacillus</taxon>
    </lineage>
</organism>
<dbReference type="AlphaFoldDB" id="U4QMX4"/>
<dbReference type="InterPro" id="IPR025668">
    <property type="entry name" value="Tnp_DDE_dom"/>
</dbReference>